<keyword evidence="3 6" id="KW-0812">Transmembrane</keyword>
<protein>
    <recommendedName>
        <fullName evidence="7">3-oxo-5-alpha-steroid 4-dehydrogenase C-terminal domain-containing protein</fullName>
    </recommendedName>
</protein>
<feature type="transmembrane region" description="Helical" evidence="6">
    <location>
        <begin position="61"/>
        <end position="81"/>
    </location>
</feature>
<dbReference type="GO" id="GO:0016627">
    <property type="term" value="F:oxidoreductase activity, acting on the CH-CH group of donors"/>
    <property type="evidence" value="ECO:0007669"/>
    <property type="project" value="InterPro"/>
</dbReference>
<comment type="similarity">
    <text evidence="2">Belongs to the steroid 5-alpha reductase family.</text>
</comment>
<evidence type="ECO:0000256" key="5">
    <source>
        <dbReference type="ARBA" id="ARBA00023136"/>
    </source>
</evidence>
<evidence type="ECO:0000256" key="3">
    <source>
        <dbReference type="ARBA" id="ARBA00022692"/>
    </source>
</evidence>
<dbReference type="PANTHER" id="PTHR10556:SF35">
    <property type="entry name" value="3-OXO-5-ALPHA-STEROID 4-DEHYDROGENASE FAMILY PROTEIN"/>
    <property type="match status" value="1"/>
</dbReference>
<dbReference type="EMBL" id="GCKF01046518">
    <property type="protein sequence ID" value="JAG93516.1"/>
    <property type="molecule type" value="Transcribed_RNA"/>
</dbReference>
<comment type="subcellular location">
    <subcellularLocation>
        <location evidence="1">Membrane</location>
        <topology evidence="1">Multi-pass membrane protein</topology>
    </subcellularLocation>
</comment>
<keyword evidence="5 6" id="KW-0472">Membrane</keyword>
<organism evidence="8">
    <name type="scientific">Araucaria cunninghamii</name>
    <name type="common">Hoop pine</name>
    <name type="synonym">Moreton Bay pine</name>
    <dbReference type="NCBI Taxonomy" id="56994"/>
    <lineage>
        <taxon>Eukaryota</taxon>
        <taxon>Viridiplantae</taxon>
        <taxon>Streptophyta</taxon>
        <taxon>Embryophyta</taxon>
        <taxon>Tracheophyta</taxon>
        <taxon>Spermatophyta</taxon>
        <taxon>Pinopsida</taxon>
        <taxon>Pinidae</taxon>
        <taxon>Conifers II</taxon>
        <taxon>Araucariales</taxon>
        <taxon>Araucariaceae</taxon>
        <taxon>Araucaria</taxon>
    </lineage>
</organism>
<evidence type="ECO:0000256" key="1">
    <source>
        <dbReference type="ARBA" id="ARBA00004141"/>
    </source>
</evidence>
<feature type="transmembrane region" description="Helical" evidence="6">
    <location>
        <begin position="230"/>
        <end position="254"/>
    </location>
</feature>
<accession>A0A0D6QSV6</accession>
<reference evidence="8" key="1">
    <citation type="submission" date="2015-03" db="EMBL/GenBank/DDBJ databases">
        <title>A transcriptome of Araucaria cunninghamii, an australian fine timber species.</title>
        <authorList>
            <person name="Jing Yi C.J.Y."/>
            <person name="Yin San L.Y.S."/>
            <person name="Abdul Karim S.S."/>
            <person name="Wan Azmi N.N."/>
            <person name="Hercus R.R."/>
            <person name="Croft L.L."/>
        </authorList>
    </citation>
    <scope>NUCLEOTIDE SEQUENCE</scope>
    <source>
        <strain evidence="8">MI0301</strain>
        <tissue evidence="8">Leaf</tissue>
    </source>
</reference>
<dbReference type="Pfam" id="PF02544">
    <property type="entry name" value="Steroid_dh"/>
    <property type="match status" value="1"/>
</dbReference>
<evidence type="ECO:0000256" key="2">
    <source>
        <dbReference type="ARBA" id="ARBA00007742"/>
    </source>
</evidence>
<dbReference type="GO" id="GO:0016020">
    <property type="term" value="C:membrane"/>
    <property type="evidence" value="ECO:0007669"/>
    <property type="project" value="UniProtKB-SubCell"/>
</dbReference>
<dbReference type="FunFam" id="1.20.120.1630:FF:000017">
    <property type="entry name" value="3-oxo-5-alpha-steroid 4-dehydrogenase family protein"/>
    <property type="match status" value="1"/>
</dbReference>
<proteinExistence type="inferred from homology"/>
<dbReference type="PANTHER" id="PTHR10556">
    <property type="entry name" value="3-OXO-5-ALPHA-STEROID 4-DEHYDROGENASE"/>
    <property type="match status" value="1"/>
</dbReference>
<evidence type="ECO:0000259" key="7">
    <source>
        <dbReference type="Pfam" id="PF02544"/>
    </source>
</evidence>
<dbReference type="InterPro" id="IPR039357">
    <property type="entry name" value="SRD5A/TECR"/>
</dbReference>
<dbReference type="PROSITE" id="PS50244">
    <property type="entry name" value="S5A_REDUCTASE"/>
    <property type="match status" value="1"/>
</dbReference>
<evidence type="ECO:0000256" key="4">
    <source>
        <dbReference type="ARBA" id="ARBA00022989"/>
    </source>
</evidence>
<feature type="domain" description="3-oxo-5-alpha-steroid 4-dehydrogenase C-terminal" evidence="7">
    <location>
        <begin position="175"/>
        <end position="282"/>
    </location>
</feature>
<name>A0A0D6QSV6_ARACU</name>
<evidence type="ECO:0000256" key="6">
    <source>
        <dbReference type="SAM" id="Phobius"/>
    </source>
</evidence>
<dbReference type="InterPro" id="IPR001104">
    <property type="entry name" value="3-oxo-5_a-steroid_4-DH_C"/>
</dbReference>
<keyword evidence="4 6" id="KW-1133">Transmembrane helix</keyword>
<dbReference type="GO" id="GO:0006629">
    <property type="term" value="P:lipid metabolic process"/>
    <property type="evidence" value="ECO:0007669"/>
    <property type="project" value="InterPro"/>
</dbReference>
<sequence length="283" mass="31741">MASQILFENPPSPYIRGLEVTVIVGGLAMGLMEFMGVHLKYSKFNVGSSSSAQLPSRMGMFIFYAPAFLVAAFFLFCKLEWESASFLLEKLGLLQLCIRLQLLEKAGPRFLVLSLAVALHFLKRLIEVLFVHRYSGGIAIDTTIITTSLYALYSANVLYAMQISEGLRPPSIDLMPLGIFLFIVGMSGNLYHHHLLSTLRKEGEKGYQIPHGGLFDLVVCPHYFFEVIDFVGMAFISQIPVAFCAAFMVFCYLLGRSLSTKSWYLKKFESFPSNRKALIPFLI</sequence>
<evidence type="ECO:0000313" key="8">
    <source>
        <dbReference type="EMBL" id="JAG93516.1"/>
    </source>
</evidence>
<feature type="transmembrane region" description="Helical" evidence="6">
    <location>
        <begin position="20"/>
        <end position="41"/>
    </location>
</feature>
<feature type="transmembrane region" description="Helical" evidence="6">
    <location>
        <begin position="174"/>
        <end position="192"/>
    </location>
</feature>
<feature type="transmembrane region" description="Helical" evidence="6">
    <location>
        <begin position="134"/>
        <end position="153"/>
    </location>
</feature>
<dbReference type="AlphaFoldDB" id="A0A0D6QSV6"/>